<dbReference type="Pfam" id="PF01951">
    <property type="entry name" value="Archease"/>
    <property type="match status" value="1"/>
</dbReference>
<dbReference type="RefSeq" id="WP_014807241.1">
    <property type="nucleotide sequence ID" value="NZ_DAONBL010000024.1"/>
</dbReference>
<dbReference type="Proteomes" id="UP000185093">
    <property type="component" value="Unassembled WGS sequence"/>
</dbReference>
<evidence type="ECO:0000259" key="5">
    <source>
        <dbReference type="Pfam" id="PF01951"/>
    </source>
</evidence>
<comment type="similarity">
    <text evidence="1">Belongs to the archease family.</text>
</comment>
<gene>
    <name evidence="6" type="ORF">SAMN05444368_1759</name>
</gene>
<organism evidence="6 7">
    <name type="scientific">Acetomicrobium flavidum</name>
    <dbReference type="NCBI Taxonomy" id="49896"/>
    <lineage>
        <taxon>Bacteria</taxon>
        <taxon>Thermotogati</taxon>
        <taxon>Synergistota</taxon>
        <taxon>Synergistia</taxon>
        <taxon>Synergistales</taxon>
        <taxon>Acetomicrobiaceae</taxon>
        <taxon>Acetomicrobium</taxon>
    </lineage>
</organism>
<reference evidence="6 7" key="1">
    <citation type="submission" date="2016-11" db="EMBL/GenBank/DDBJ databases">
        <authorList>
            <person name="Varghese N."/>
            <person name="Submissions S."/>
        </authorList>
    </citation>
    <scope>NUCLEOTIDE SEQUENCE [LARGE SCALE GENOMIC DNA]</scope>
    <source>
        <strain evidence="6 7">DSM 20664</strain>
    </source>
</reference>
<proteinExistence type="inferred from homology"/>
<keyword evidence="2" id="KW-0819">tRNA processing</keyword>
<dbReference type="EMBL" id="FSQZ01000001">
    <property type="protein sequence ID" value="SIN76014.1"/>
    <property type="molecule type" value="Genomic_DNA"/>
</dbReference>
<keyword evidence="3" id="KW-0479">Metal-binding</keyword>
<name>A0ABY1JEZ7_9BACT</name>
<dbReference type="PANTHER" id="PTHR12682:SF11">
    <property type="entry name" value="PROTEIN ARCHEASE"/>
    <property type="match status" value="1"/>
</dbReference>
<dbReference type="InterPro" id="IPR036820">
    <property type="entry name" value="Archease_dom_sf"/>
</dbReference>
<evidence type="ECO:0000256" key="2">
    <source>
        <dbReference type="ARBA" id="ARBA00022694"/>
    </source>
</evidence>
<accession>A0ABY1JEZ7</accession>
<evidence type="ECO:0000313" key="7">
    <source>
        <dbReference type="Proteomes" id="UP000185093"/>
    </source>
</evidence>
<evidence type="ECO:0000256" key="3">
    <source>
        <dbReference type="ARBA" id="ARBA00022723"/>
    </source>
</evidence>
<keyword evidence="7" id="KW-1185">Reference proteome</keyword>
<dbReference type="InterPro" id="IPR002804">
    <property type="entry name" value="Archease"/>
</dbReference>
<dbReference type="Gene3D" id="3.55.10.10">
    <property type="entry name" value="Archease domain"/>
    <property type="match status" value="1"/>
</dbReference>
<comment type="caution">
    <text evidence="6">The sequence shown here is derived from an EMBL/GenBank/DDBJ whole genome shotgun (WGS) entry which is preliminary data.</text>
</comment>
<dbReference type="InterPro" id="IPR023572">
    <property type="entry name" value="Archease_dom"/>
</dbReference>
<protein>
    <submittedName>
        <fullName evidence="6">SHS2 domain-containing protein</fullName>
    </submittedName>
</protein>
<evidence type="ECO:0000256" key="4">
    <source>
        <dbReference type="ARBA" id="ARBA00022837"/>
    </source>
</evidence>
<keyword evidence="4" id="KW-0106">Calcium</keyword>
<feature type="domain" description="Archease" evidence="5">
    <location>
        <begin position="3"/>
        <end position="134"/>
    </location>
</feature>
<evidence type="ECO:0000313" key="6">
    <source>
        <dbReference type="EMBL" id="SIN76014.1"/>
    </source>
</evidence>
<dbReference type="PANTHER" id="PTHR12682">
    <property type="entry name" value="ARCHEASE"/>
    <property type="match status" value="1"/>
</dbReference>
<dbReference type="SUPFAM" id="SSF69819">
    <property type="entry name" value="MTH1598-like"/>
    <property type="match status" value="1"/>
</dbReference>
<evidence type="ECO:0000256" key="1">
    <source>
        <dbReference type="ARBA" id="ARBA00007963"/>
    </source>
</evidence>
<sequence length="134" mass="15360">MPWKELPHTADAGLEIEADSAEGLVLESAKALYSFMFGEFSDLKPDQEDTIKIESLDLLELFVSWLNELLYIYDVRERIFYPRDVSIDLQGMRLSVNGNLCIPPKPVRAIKAVTYGSAEITTKPTWRFRVYLDL</sequence>